<name>A0A8S2UAE9_9BILA</name>
<dbReference type="EC" id="3.4.19.12" evidence="3"/>
<sequence length="158" mass="18372">DPKITSLDEALLRFCEQSTLSDYIDSKTRQNVHTNKTMLIEQLPPILIIHLKCFYEESDGAKKINKSFNYTVNLTLPKGILTEQARKHSHERYKLFAVEYHRGERATDGHYLTDVFHPGLQGWLRYDDSHVHVVTSSQVMNSSAEKLTPYLLFYRRGD</sequence>
<dbReference type="CDD" id="cd02257">
    <property type="entry name" value="Peptidase_C19"/>
    <property type="match status" value="1"/>
</dbReference>
<dbReference type="InterPro" id="IPR018200">
    <property type="entry name" value="USP_CS"/>
</dbReference>
<keyword evidence="7" id="KW-0788">Thiol protease</keyword>
<keyword evidence="4" id="KW-0645">Protease</keyword>
<evidence type="ECO:0000256" key="5">
    <source>
        <dbReference type="ARBA" id="ARBA00022786"/>
    </source>
</evidence>
<dbReference type="InterPro" id="IPR038765">
    <property type="entry name" value="Papain-like_cys_pep_sf"/>
</dbReference>
<comment type="caution">
    <text evidence="9">The sequence shown here is derived from an EMBL/GenBank/DDBJ whole genome shotgun (WGS) entry which is preliminary data.</text>
</comment>
<dbReference type="SUPFAM" id="SSF54001">
    <property type="entry name" value="Cysteine proteinases"/>
    <property type="match status" value="1"/>
</dbReference>
<keyword evidence="6" id="KW-0378">Hydrolase</keyword>
<evidence type="ECO:0000256" key="4">
    <source>
        <dbReference type="ARBA" id="ARBA00022670"/>
    </source>
</evidence>
<feature type="non-terminal residue" evidence="9">
    <location>
        <position position="1"/>
    </location>
</feature>
<organism evidence="9 10">
    <name type="scientific">Rotaria magnacalcarata</name>
    <dbReference type="NCBI Taxonomy" id="392030"/>
    <lineage>
        <taxon>Eukaryota</taxon>
        <taxon>Metazoa</taxon>
        <taxon>Spiralia</taxon>
        <taxon>Gnathifera</taxon>
        <taxon>Rotifera</taxon>
        <taxon>Eurotatoria</taxon>
        <taxon>Bdelloidea</taxon>
        <taxon>Philodinida</taxon>
        <taxon>Philodinidae</taxon>
        <taxon>Rotaria</taxon>
    </lineage>
</organism>
<dbReference type="Gene3D" id="3.90.70.10">
    <property type="entry name" value="Cysteine proteinases"/>
    <property type="match status" value="1"/>
</dbReference>
<comment type="similarity">
    <text evidence="2">Belongs to the peptidase C19 family. USP10 subfamily.</text>
</comment>
<evidence type="ECO:0000256" key="3">
    <source>
        <dbReference type="ARBA" id="ARBA00012759"/>
    </source>
</evidence>
<dbReference type="PANTHER" id="PTHR24006">
    <property type="entry name" value="UBIQUITIN CARBOXYL-TERMINAL HYDROLASE"/>
    <property type="match status" value="1"/>
</dbReference>
<dbReference type="Proteomes" id="UP000681967">
    <property type="component" value="Unassembled WGS sequence"/>
</dbReference>
<dbReference type="InterPro" id="IPR001394">
    <property type="entry name" value="Peptidase_C19_UCH"/>
</dbReference>
<evidence type="ECO:0000256" key="1">
    <source>
        <dbReference type="ARBA" id="ARBA00000707"/>
    </source>
</evidence>
<dbReference type="InterPro" id="IPR028889">
    <property type="entry name" value="USP"/>
</dbReference>
<proteinExistence type="inferred from homology"/>
<reference evidence="9" key="1">
    <citation type="submission" date="2021-02" db="EMBL/GenBank/DDBJ databases">
        <authorList>
            <person name="Nowell W R."/>
        </authorList>
    </citation>
    <scope>NUCLEOTIDE SEQUENCE</scope>
</reference>
<dbReference type="GO" id="GO:0005634">
    <property type="term" value="C:nucleus"/>
    <property type="evidence" value="ECO:0007669"/>
    <property type="project" value="TreeGrafter"/>
</dbReference>
<protein>
    <recommendedName>
        <fullName evidence="3">ubiquitinyl hydrolase 1</fullName>
        <ecNumber evidence="3">3.4.19.12</ecNumber>
    </recommendedName>
</protein>
<dbReference type="InterPro" id="IPR050164">
    <property type="entry name" value="Peptidase_C19"/>
</dbReference>
<evidence type="ECO:0000256" key="6">
    <source>
        <dbReference type="ARBA" id="ARBA00022801"/>
    </source>
</evidence>
<gene>
    <name evidence="9" type="ORF">BYL167_LOCUS28788</name>
</gene>
<evidence type="ECO:0000256" key="7">
    <source>
        <dbReference type="ARBA" id="ARBA00022807"/>
    </source>
</evidence>
<dbReference type="GO" id="GO:0006508">
    <property type="term" value="P:proteolysis"/>
    <property type="evidence" value="ECO:0007669"/>
    <property type="project" value="UniProtKB-KW"/>
</dbReference>
<dbReference type="GO" id="GO:0004843">
    <property type="term" value="F:cysteine-type deubiquitinase activity"/>
    <property type="evidence" value="ECO:0007669"/>
    <property type="project" value="UniProtKB-EC"/>
</dbReference>
<comment type="catalytic activity">
    <reaction evidence="1">
        <text>Thiol-dependent hydrolysis of ester, thioester, amide, peptide and isopeptide bonds formed by the C-terminal Gly of ubiquitin (a 76-residue protein attached to proteins as an intracellular targeting signal).</text>
        <dbReference type="EC" id="3.4.19.12"/>
    </reaction>
</comment>
<evidence type="ECO:0000313" key="10">
    <source>
        <dbReference type="Proteomes" id="UP000681967"/>
    </source>
</evidence>
<dbReference type="PANTHER" id="PTHR24006:SF687">
    <property type="entry name" value="UBIQUITIN CARBOXYL-TERMINAL HYDROLASE 10"/>
    <property type="match status" value="1"/>
</dbReference>
<evidence type="ECO:0000259" key="8">
    <source>
        <dbReference type="PROSITE" id="PS50235"/>
    </source>
</evidence>
<dbReference type="PROSITE" id="PS50235">
    <property type="entry name" value="USP_3"/>
    <property type="match status" value="1"/>
</dbReference>
<keyword evidence="5" id="KW-0833">Ubl conjugation pathway</keyword>
<accession>A0A8S2UAE9</accession>
<evidence type="ECO:0000256" key="2">
    <source>
        <dbReference type="ARBA" id="ARBA00005427"/>
    </source>
</evidence>
<dbReference type="EMBL" id="CAJOBH010041911">
    <property type="protein sequence ID" value="CAF4333346.1"/>
    <property type="molecule type" value="Genomic_DNA"/>
</dbReference>
<evidence type="ECO:0000313" key="9">
    <source>
        <dbReference type="EMBL" id="CAF4333346.1"/>
    </source>
</evidence>
<dbReference type="Pfam" id="PF00443">
    <property type="entry name" value="UCH"/>
    <property type="match status" value="1"/>
</dbReference>
<dbReference type="AlphaFoldDB" id="A0A8S2UAE9"/>
<dbReference type="GO" id="GO:0016579">
    <property type="term" value="P:protein deubiquitination"/>
    <property type="evidence" value="ECO:0007669"/>
    <property type="project" value="InterPro"/>
</dbReference>
<dbReference type="PROSITE" id="PS00973">
    <property type="entry name" value="USP_2"/>
    <property type="match status" value="1"/>
</dbReference>
<dbReference type="GO" id="GO:0005829">
    <property type="term" value="C:cytosol"/>
    <property type="evidence" value="ECO:0007669"/>
    <property type="project" value="TreeGrafter"/>
</dbReference>
<feature type="domain" description="USP" evidence="8">
    <location>
        <begin position="1"/>
        <end position="157"/>
    </location>
</feature>